<sequence>MEEPPITISNVLVILPSITRGFQPKNYHPPAYAQIGRSPSLPFAADGLTTGMGKENLGWDRPRQSIAYGHAASQEYRGGRLFPAEPARDGTETPYDASSGRLSPAARKEITAQLSVPITPNSLPSDARRQSISTLLPAGIMSAKLSALVLEEEEANRRQQQQFSESVAAGRPETIPETGAEVESKTTPRKQRPFPLSRSTSTSTNTSPVLPQGLTPTERPPRRSGSRPQTSAAALSGTSTAPAFGSRSVKKSLALTPMLGEREVKRSRAGGSGKPGWEGEEMVSILREDGIQGMSPARSFVGKSEAYVNRSLLKGVCIVSTLRAASQLSQYISQIHAFPMASGDNTPDKTSKTSAQVIMVPLSDSPTLPSLSLLLTQGTTPSAICFQQDLLDRARRTEADWLPSALYIISQAVHESRQRDSTTRIHVIAYSANPALSKDVVERCVEAGAVGVLQPPYESSDTLERVRKLLADEERNSPARRTFDVFPPGRRESHGESPGGHALPSRALSPGTDTIPRDVVSPMTATPSANYYMPSTSADTPSPFISDLAARRRSVDTGEQQPQLTTGRHRTLARRHVQGSTNDSAFPDRGIRISRKISVKLRTDRSASVADIGSHVPLKAHDAIPEEQEEEMAVAELLIEMYRQTRVAIEIQMEDYDAFAAPISAEHREALIRSLASWEFKPHLLSNEDLFHCACLLFEAVLSIHGLNELGVGRDQLYRLLFAIRAIYHAPNPYHNYVHAVDVLQATYTFLAANGVAPPVTYLLETDRTPWVRKEVDEGESEEHENARLALHGLLRSQDIFTVMVGAMGHDVGHPGLSNVFMKNAKTPLSQIYSDQSVLENMHCILVVQLLRKHGFGFLLTGSDRQTAETGQAVESNAASSSDSSPMASLFPNILPATADQQTFKRDVRPGAVGDWRGFKKLLYATVLSTDMSMHFDWLKRFKDLGKRARAGLCVDLTEEEETVARTLLCQALIKCADISNPTRPIEVSEYWSTVLLDEWAVQASLERQLNLPISVVASADALIQAKGQIGFIDLFTLPLYEAAADAMPDLRYFTDQCSANRALWQARYDTLKEVVGDPLPIARTPITERNMAEATSAEARYKMLFPLSIPASLLTEQSTSLPEHMVEAGAASRTASTRSETPMRTDTTSVEAASPLDPQDSEALNRLRASSDARTLRAAYQASYKRSHPSNSFRHFPSTHSQADSTLRTNVEK</sequence>
<dbReference type="EMBL" id="JASBWS010000065">
    <property type="protein sequence ID" value="KAJ9102205.1"/>
    <property type="molecule type" value="Genomic_DNA"/>
</dbReference>
<organism evidence="1 2">
    <name type="scientific">Naganishia adeliensis</name>
    <dbReference type="NCBI Taxonomy" id="92952"/>
    <lineage>
        <taxon>Eukaryota</taxon>
        <taxon>Fungi</taxon>
        <taxon>Dikarya</taxon>
        <taxon>Basidiomycota</taxon>
        <taxon>Agaricomycotina</taxon>
        <taxon>Tremellomycetes</taxon>
        <taxon>Filobasidiales</taxon>
        <taxon>Filobasidiaceae</taxon>
        <taxon>Naganishia</taxon>
    </lineage>
</organism>
<name>A0ACC2VRZ2_9TREE</name>
<comment type="caution">
    <text evidence="1">The sequence shown here is derived from an EMBL/GenBank/DDBJ whole genome shotgun (WGS) entry which is preliminary data.</text>
</comment>
<proteinExistence type="predicted"/>
<reference evidence="1" key="1">
    <citation type="submission" date="2023-04" db="EMBL/GenBank/DDBJ databases">
        <title>Draft Genome sequencing of Naganishia species isolated from polar environments using Oxford Nanopore Technology.</title>
        <authorList>
            <person name="Leo P."/>
            <person name="Venkateswaran K."/>
        </authorList>
    </citation>
    <scope>NUCLEOTIDE SEQUENCE</scope>
    <source>
        <strain evidence="1">MNA-CCFEE 5262</strain>
    </source>
</reference>
<evidence type="ECO:0000313" key="2">
    <source>
        <dbReference type="Proteomes" id="UP001230649"/>
    </source>
</evidence>
<protein>
    <submittedName>
        <fullName evidence="1">Uncharacterized protein</fullName>
    </submittedName>
</protein>
<gene>
    <name evidence="1" type="ORF">QFC20_005034</name>
</gene>
<dbReference type="Proteomes" id="UP001230649">
    <property type="component" value="Unassembled WGS sequence"/>
</dbReference>
<evidence type="ECO:0000313" key="1">
    <source>
        <dbReference type="EMBL" id="KAJ9102205.1"/>
    </source>
</evidence>
<accession>A0ACC2VRZ2</accession>
<keyword evidence="2" id="KW-1185">Reference proteome</keyword>